<reference evidence="2" key="1">
    <citation type="submission" date="2018-05" db="EMBL/GenBank/DDBJ databases">
        <authorList>
            <person name="Lanie J.A."/>
            <person name="Ng W.-L."/>
            <person name="Kazmierczak K.M."/>
            <person name="Andrzejewski T.M."/>
            <person name="Davidsen T.M."/>
            <person name="Wayne K.J."/>
            <person name="Tettelin H."/>
            <person name="Glass J.I."/>
            <person name="Rusch D."/>
            <person name="Podicherti R."/>
            <person name="Tsui H.-C.T."/>
            <person name="Winkler M.E."/>
        </authorList>
    </citation>
    <scope>NUCLEOTIDE SEQUENCE</scope>
</reference>
<dbReference type="Gene3D" id="3.40.50.1820">
    <property type="entry name" value="alpha/beta hydrolase"/>
    <property type="match status" value="1"/>
</dbReference>
<accession>A0A382SHG7</accession>
<dbReference type="Pfam" id="PF00561">
    <property type="entry name" value="Abhydrolase_1"/>
    <property type="match status" value="1"/>
</dbReference>
<dbReference type="SUPFAM" id="SSF53474">
    <property type="entry name" value="alpha/beta-Hydrolases"/>
    <property type="match status" value="1"/>
</dbReference>
<sequence length="257" mass="28929">MSNFVDCNFSQSGKGPGLFLIHGIGAAKDAWRFIVPKLSEYFTVITYDLRGHGKSPITNKNFTLNDLVLDLERVREKTKIKKAHFIGHSLGGMIAPAYAKKFPDNTISLGLLSTVAARSPEDKNKVLNVIKKMETEGISKTLLTLTNRWFTDYFILKNSSIVDRRIKQVIETNSEVFLNVFRIYAETEMISWLKDLNQPCLVMTGENDLGCSPMHNKKISSELINSRLVILPNVKHSILLEKPDETASNILGFLLNL</sequence>
<dbReference type="InterPro" id="IPR029058">
    <property type="entry name" value="AB_hydrolase_fold"/>
</dbReference>
<dbReference type="AlphaFoldDB" id="A0A382SHG7"/>
<dbReference type="InterPro" id="IPR000073">
    <property type="entry name" value="AB_hydrolase_1"/>
</dbReference>
<evidence type="ECO:0000259" key="1">
    <source>
        <dbReference type="Pfam" id="PF00561"/>
    </source>
</evidence>
<gene>
    <name evidence="2" type="ORF">METZ01_LOCUS362137</name>
</gene>
<feature type="domain" description="AB hydrolase-1" evidence="1">
    <location>
        <begin position="18"/>
        <end position="114"/>
    </location>
</feature>
<evidence type="ECO:0000313" key="2">
    <source>
        <dbReference type="EMBL" id="SVD09283.1"/>
    </source>
</evidence>
<name>A0A382SHG7_9ZZZZ</name>
<dbReference type="PRINTS" id="PR00111">
    <property type="entry name" value="ABHYDROLASE"/>
</dbReference>
<proteinExistence type="predicted"/>
<protein>
    <recommendedName>
        <fullName evidence="1">AB hydrolase-1 domain-containing protein</fullName>
    </recommendedName>
</protein>
<dbReference type="PANTHER" id="PTHR43798">
    <property type="entry name" value="MONOACYLGLYCEROL LIPASE"/>
    <property type="match status" value="1"/>
</dbReference>
<organism evidence="2">
    <name type="scientific">marine metagenome</name>
    <dbReference type="NCBI Taxonomy" id="408172"/>
    <lineage>
        <taxon>unclassified sequences</taxon>
        <taxon>metagenomes</taxon>
        <taxon>ecological metagenomes</taxon>
    </lineage>
</organism>
<dbReference type="EMBL" id="UINC01129108">
    <property type="protein sequence ID" value="SVD09283.1"/>
    <property type="molecule type" value="Genomic_DNA"/>
</dbReference>
<dbReference type="InterPro" id="IPR050266">
    <property type="entry name" value="AB_hydrolase_sf"/>
</dbReference>